<evidence type="ECO:0000313" key="1">
    <source>
        <dbReference type="EMBL" id="KAG2245418.1"/>
    </source>
</evidence>
<reference evidence="1 2" key="1">
    <citation type="submission" date="2020-02" db="EMBL/GenBank/DDBJ databases">
        <authorList>
            <person name="Ma Q."/>
            <person name="Huang Y."/>
            <person name="Song X."/>
            <person name="Pei D."/>
        </authorList>
    </citation>
    <scope>NUCLEOTIDE SEQUENCE [LARGE SCALE GENOMIC DNA]</scope>
    <source>
        <strain evidence="1">Sxm20200214</strain>
        <tissue evidence="1">Leaf</tissue>
    </source>
</reference>
<name>A0A8X7P729_BRACI</name>
<dbReference type="PANTHER" id="PTHR36968:SF13">
    <property type="entry name" value="HOMEOBOX-DDT DOMAIN PROTEIN RLT1"/>
    <property type="match status" value="1"/>
</dbReference>
<protein>
    <submittedName>
        <fullName evidence="1">Uncharacterized protein</fullName>
    </submittedName>
</protein>
<keyword evidence="2" id="KW-1185">Reference proteome</keyword>
<dbReference type="GO" id="GO:0006357">
    <property type="term" value="P:regulation of transcription by RNA polymerase II"/>
    <property type="evidence" value="ECO:0007669"/>
    <property type="project" value="InterPro"/>
</dbReference>
<organism evidence="1 2">
    <name type="scientific">Brassica carinata</name>
    <name type="common">Ethiopian mustard</name>
    <name type="synonym">Abyssinian cabbage</name>
    <dbReference type="NCBI Taxonomy" id="52824"/>
    <lineage>
        <taxon>Eukaryota</taxon>
        <taxon>Viridiplantae</taxon>
        <taxon>Streptophyta</taxon>
        <taxon>Embryophyta</taxon>
        <taxon>Tracheophyta</taxon>
        <taxon>Spermatophyta</taxon>
        <taxon>Magnoliopsida</taxon>
        <taxon>eudicotyledons</taxon>
        <taxon>Gunneridae</taxon>
        <taxon>Pentapetalae</taxon>
        <taxon>rosids</taxon>
        <taxon>malvids</taxon>
        <taxon>Brassicales</taxon>
        <taxon>Brassicaceae</taxon>
        <taxon>Brassiceae</taxon>
        <taxon>Brassica</taxon>
    </lineage>
</organism>
<proteinExistence type="predicted"/>
<dbReference type="AlphaFoldDB" id="A0A8X7P729"/>
<dbReference type="PANTHER" id="PTHR36968">
    <property type="entry name" value="HOMEOBOX-DDT DOMAIN PROTEIN RLT2"/>
    <property type="match status" value="1"/>
</dbReference>
<dbReference type="InterPro" id="IPR044977">
    <property type="entry name" value="RLT1-3"/>
</dbReference>
<dbReference type="Proteomes" id="UP000886595">
    <property type="component" value="Unassembled WGS sequence"/>
</dbReference>
<dbReference type="EMBL" id="JAAMPC010000019">
    <property type="protein sequence ID" value="KAG2245418.1"/>
    <property type="molecule type" value="Genomic_DNA"/>
</dbReference>
<comment type="caution">
    <text evidence="1">The sequence shown here is derived from an EMBL/GenBank/DDBJ whole genome shotgun (WGS) entry which is preliminary data.</text>
</comment>
<evidence type="ECO:0000313" key="2">
    <source>
        <dbReference type="Proteomes" id="UP000886595"/>
    </source>
</evidence>
<gene>
    <name evidence="1" type="ORF">Bca52824_092729</name>
</gene>
<dbReference type="OrthoDB" id="6159439at2759"/>
<sequence>MGKGGCEQRLSVMVRRAVVCIEGELREPLREDGLVLGMEFAPLPPGAFVTPIDYFKSLVFTTSRLSIELAKFNNPYTWYELLLMGLK</sequence>
<accession>A0A8X7P729</accession>